<evidence type="ECO:0000256" key="4">
    <source>
        <dbReference type="HAMAP-Rule" id="MF_01420"/>
    </source>
</evidence>
<dbReference type="SUPFAM" id="SSF55608">
    <property type="entry name" value="Homing endonucleases"/>
    <property type="match status" value="1"/>
</dbReference>
<dbReference type="AlphaFoldDB" id="A0A1G8KL44"/>
<sequence>MTSFAAMTKKELTQVSADEGCIKAELVALIQMNGALTVSDERTTLDITTENAAIARRIYTLLKQRYEHMKAELVVRKKMRLRKNNIYIVRLYQQVEEILRDTDIKANGRTLTRAIPEQIITDHCCKRAYLRGAFLAGGSVNHPDTSSYHLELFSLDEEHNRSLLSLLAAFNLDARVLERRKGFIVYIKESEKITEFLNIIGAHQALLYFEDVRIMKDMRNSVNRLVNCETANLNKTVGAALRQVENIELVDEEIGLDKLPAKVQEMARLRVQHQEVTLKELGEMVEGEKVSKSGVNHRLRKIDELAEQIRNRESLQLPQS</sequence>
<dbReference type="GO" id="GO:0043937">
    <property type="term" value="P:regulation of sporulation"/>
    <property type="evidence" value="ECO:0007669"/>
    <property type="project" value="InterPro"/>
</dbReference>
<feature type="domain" description="Sporulation regulator WhiA C-terminal" evidence="5">
    <location>
        <begin position="222"/>
        <end position="306"/>
    </location>
</feature>
<dbReference type="EMBL" id="FNEN01000002">
    <property type="protein sequence ID" value="SDI44134.1"/>
    <property type="molecule type" value="Genomic_DNA"/>
</dbReference>
<evidence type="ECO:0000259" key="7">
    <source>
        <dbReference type="Pfam" id="PF14527"/>
    </source>
</evidence>
<evidence type="ECO:0000259" key="6">
    <source>
        <dbReference type="Pfam" id="PF10298"/>
    </source>
</evidence>
<comment type="similarity">
    <text evidence="4">Belongs to the WhiA family.</text>
</comment>
<dbReference type="PANTHER" id="PTHR37307:SF1">
    <property type="entry name" value="CELL DIVISION PROTEIN WHIA-RELATED"/>
    <property type="match status" value="1"/>
</dbReference>
<dbReference type="Pfam" id="PF02650">
    <property type="entry name" value="HTH_WhiA"/>
    <property type="match status" value="1"/>
</dbReference>
<protein>
    <recommendedName>
        <fullName evidence="4">Probable cell division protein WhiA</fullName>
    </recommendedName>
</protein>
<dbReference type="PANTHER" id="PTHR37307">
    <property type="entry name" value="CELL DIVISION PROTEIN WHIA-RELATED"/>
    <property type="match status" value="1"/>
</dbReference>
<feature type="domain" description="WhiA LAGLIDADG-like" evidence="7">
    <location>
        <begin position="127"/>
        <end position="219"/>
    </location>
</feature>
<accession>A0A1G8KL44</accession>
<gene>
    <name evidence="4" type="primary">whiA</name>
    <name evidence="8" type="ORF">SAMN04488123_102173</name>
</gene>
<evidence type="ECO:0000259" key="5">
    <source>
        <dbReference type="Pfam" id="PF02650"/>
    </source>
</evidence>
<dbReference type="GO" id="GO:0003677">
    <property type="term" value="F:DNA binding"/>
    <property type="evidence" value="ECO:0007669"/>
    <property type="project" value="UniProtKB-UniRule"/>
</dbReference>
<feature type="domain" description="Sporulation transcription regulator WhiA N-terminal" evidence="6">
    <location>
        <begin position="20"/>
        <end position="104"/>
    </location>
</feature>
<evidence type="ECO:0000256" key="2">
    <source>
        <dbReference type="ARBA" id="ARBA00023125"/>
    </source>
</evidence>
<reference evidence="8 9" key="1">
    <citation type="submission" date="2016-10" db="EMBL/GenBank/DDBJ databases">
        <authorList>
            <person name="de Groot N.N."/>
        </authorList>
    </citation>
    <scope>NUCLEOTIDE SEQUENCE [LARGE SCALE GENOMIC DNA]</scope>
    <source>
        <strain evidence="8 9">DSM 21771</strain>
    </source>
</reference>
<dbReference type="Pfam" id="PF14527">
    <property type="entry name" value="LAGLIDADG_WhiA"/>
    <property type="match status" value="1"/>
</dbReference>
<dbReference type="InterPro" id="IPR027434">
    <property type="entry name" value="Homing_endonucl"/>
</dbReference>
<dbReference type="HAMAP" id="MF_01420">
    <property type="entry name" value="HTH_type_WhiA"/>
    <property type="match status" value="1"/>
</dbReference>
<name>A0A1G8KL44_9BACI</name>
<dbReference type="InterPro" id="IPR023054">
    <property type="entry name" value="Sporulation_regulator_WhiA_C"/>
</dbReference>
<evidence type="ECO:0000313" key="9">
    <source>
        <dbReference type="Proteomes" id="UP000198853"/>
    </source>
</evidence>
<dbReference type="Gene3D" id="3.10.28.10">
    <property type="entry name" value="Homing endonucleases"/>
    <property type="match status" value="1"/>
</dbReference>
<dbReference type="Pfam" id="PF10298">
    <property type="entry name" value="WhiA_N"/>
    <property type="match status" value="1"/>
</dbReference>
<dbReference type="GO" id="GO:0051301">
    <property type="term" value="P:cell division"/>
    <property type="evidence" value="ECO:0007669"/>
    <property type="project" value="UniProtKB-UniRule"/>
</dbReference>
<keyword evidence="3 4" id="KW-0131">Cell cycle</keyword>
<keyword evidence="2 4" id="KW-0238">DNA-binding</keyword>
<evidence type="ECO:0000313" key="8">
    <source>
        <dbReference type="EMBL" id="SDI44134.1"/>
    </source>
</evidence>
<evidence type="ECO:0000256" key="3">
    <source>
        <dbReference type="ARBA" id="ARBA00023306"/>
    </source>
</evidence>
<organism evidence="8 9">
    <name type="scientific">Natribacillus halophilus</name>
    <dbReference type="NCBI Taxonomy" id="549003"/>
    <lineage>
        <taxon>Bacteria</taxon>
        <taxon>Bacillati</taxon>
        <taxon>Bacillota</taxon>
        <taxon>Bacilli</taxon>
        <taxon>Bacillales</taxon>
        <taxon>Bacillaceae</taxon>
        <taxon>Natribacillus</taxon>
    </lineage>
</organism>
<dbReference type="InterPro" id="IPR003802">
    <property type="entry name" value="Sporulation_regulator_WhiA"/>
</dbReference>
<evidence type="ECO:0000256" key="1">
    <source>
        <dbReference type="ARBA" id="ARBA00022618"/>
    </source>
</evidence>
<dbReference type="NCBIfam" id="TIGR00647">
    <property type="entry name" value="DNA_bind_WhiA"/>
    <property type="match status" value="1"/>
</dbReference>
<dbReference type="InterPro" id="IPR039518">
    <property type="entry name" value="WhiA_LAGLIDADG_dom"/>
</dbReference>
<keyword evidence="1 4" id="KW-0132">Cell division</keyword>
<comment type="function">
    <text evidence="4">Involved in cell division and chromosome segregation.</text>
</comment>
<dbReference type="InterPro" id="IPR018478">
    <property type="entry name" value="Sporu_reg_WhiA_N_dom"/>
</dbReference>
<dbReference type="Proteomes" id="UP000198853">
    <property type="component" value="Unassembled WGS sequence"/>
</dbReference>
<proteinExistence type="inferred from homology"/>
<keyword evidence="9" id="KW-1185">Reference proteome</keyword>